<sequence>MVTGTPVTHDQNSPFPFRVTATCPDGTTLTGGGWRATPSDVLGVSSEYPDAGATTWTVELLPSFNATGTSTATVTAYALCLPTS</sequence>
<organism evidence="1 2">
    <name type="scientific">Streptomyces uncialis</name>
    <dbReference type="NCBI Taxonomy" id="1048205"/>
    <lineage>
        <taxon>Bacteria</taxon>
        <taxon>Bacillati</taxon>
        <taxon>Actinomycetota</taxon>
        <taxon>Actinomycetes</taxon>
        <taxon>Kitasatosporales</taxon>
        <taxon>Streptomycetaceae</taxon>
        <taxon>Streptomyces</taxon>
    </lineage>
</organism>
<dbReference type="AlphaFoldDB" id="A0A1Q4V800"/>
<proteinExistence type="predicted"/>
<keyword evidence="2" id="KW-1185">Reference proteome</keyword>
<reference evidence="1 2" key="1">
    <citation type="submission" date="2015-06" db="EMBL/GenBank/DDBJ databases">
        <title>Cloning and characterization of the uncialamcin biosynthetic gene cluster.</title>
        <authorList>
            <person name="Yan X."/>
            <person name="Huang T."/>
            <person name="Ge H."/>
            <person name="Shen B."/>
        </authorList>
    </citation>
    <scope>NUCLEOTIDE SEQUENCE [LARGE SCALE GENOMIC DNA]</scope>
    <source>
        <strain evidence="1 2">DCA2648</strain>
    </source>
</reference>
<gene>
    <name evidence="1" type="ORF">AB852_14775</name>
</gene>
<accession>A0A1Q4V800</accession>
<evidence type="ECO:0000313" key="2">
    <source>
        <dbReference type="Proteomes" id="UP000186455"/>
    </source>
</evidence>
<dbReference type="Proteomes" id="UP000186455">
    <property type="component" value="Unassembled WGS sequence"/>
</dbReference>
<dbReference type="EMBL" id="LFBV01000003">
    <property type="protein sequence ID" value="OKH93945.1"/>
    <property type="molecule type" value="Genomic_DNA"/>
</dbReference>
<name>A0A1Q4V800_9ACTN</name>
<comment type="caution">
    <text evidence="1">The sequence shown here is derived from an EMBL/GenBank/DDBJ whole genome shotgun (WGS) entry which is preliminary data.</text>
</comment>
<evidence type="ECO:0000313" key="1">
    <source>
        <dbReference type="EMBL" id="OKH93945.1"/>
    </source>
</evidence>
<protein>
    <submittedName>
        <fullName evidence="1">Uncharacterized protein</fullName>
    </submittedName>
</protein>